<keyword evidence="2" id="KW-0472">Membrane</keyword>
<name>A0A168F2W5_9HYPO</name>
<dbReference type="EMBL" id="AZGY01000003">
    <property type="protein sequence ID" value="KZZ99416.1"/>
    <property type="molecule type" value="Genomic_DNA"/>
</dbReference>
<feature type="transmembrane region" description="Helical" evidence="2">
    <location>
        <begin position="173"/>
        <end position="197"/>
    </location>
</feature>
<evidence type="ECO:0000256" key="2">
    <source>
        <dbReference type="SAM" id="Phobius"/>
    </source>
</evidence>
<feature type="compositionally biased region" description="Polar residues" evidence="1">
    <location>
        <begin position="31"/>
        <end position="44"/>
    </location>
</feature>
<keyword evidence="2" id="KW-1133">Transmembrane helix</keyword>
<feature type="compositionally biased region" description="Low complexity" evidence="1">
    <location>
        <begin position="45"/>
        <end position="71"/>
    </location>
</feature>
<evidence type="ECO:0000256" key="1">
    <source>
        <dbReference type="SAM" id="MobiDB-lite"/>
    </source>
</evidence>
<dbReference type="AlphaFoldDB" id="A0A168F2W5"/>
<sequence>MELSSPPQPRSSPDGHRDLHHHDHDHRHQHTPQNYQPTSATGQARPSSSSIPSTPSFTPTPGSRTTRPLSSLLPRNTPGTRGRHFRSSPELHRLPATEETSLLLPPPPETPTPTAAGPLMSFSPWRSNFDRDELQLRGEGACLCCCRCRCRWNGNDDEGGEGGGSGSGKFVRVVMHVVVLVVQCVVLLGLVCMYGGLTFWRASDGDWHRLWMVFQPLAATTSLFCALMLAVNEASPLSDLAHLYVQVAVLVTTCFSALALTWWAVAAQIDDDDDDNDSSSGGGGGQLAMGSAAGACVLMLAVAVSGFVRAVVICWARHNTRG</sequence>
<feature type="region of interest" description="Disordered" evidence="1">
    <location>
        <begin position="1"/>
        <end position="122"/>
    </location>
</feature>
<evidence type="ECO:0000313" key="3">
    <source>
        <dbReference type="EMBL" id="KZZ99416.1"/>
    </source>
</evidence>
<feature type="compositionally biased region" description="Basic and acidic residues" evidence="1">
    <location>
        <begin position="87"/>
        <end position="96"/>
    </location>
</feature>
<keyword evidence="2" id="KW-0812">Transmembrane</keyword>
<organism evidence="3 4">
    <name type="scientific">Moelleriella libera RCEF 2490</name>
    <dbReference type="NCBI Taxonomy" id="1081109"/>
    <lineage>
        <taxon>Eukaryota</taxon>
        <taxon>Fungi</taxon>
        <taxon>Dikarya</taxon>
        <taxon>Ascomycota</taxon>
        <taxon>Pezizomycotina</taxon>
        <taxon>Sordariomycetes</taxon>
        <taxon>Hypocreomycetidae</taxon>
        <taxon>Hypocreales</taxon>
        <taxon>Clavicipitaceae</taxon>
        <taxon>Moelleriella</taxon>
    </lineage>
</organism>
<feature type="compositionally biased region" description="Pro residues" evidence="1">
    <location>
        <begin position="1"/>
        <end position="10"/>
    </location>
</feature>
<accession>A0A168F2W5</accession>
<feature type="transmembrane region" description="Helical" evidence="2">
    <location>
        <begin position="209"/>
        <end position="231"/>
    </location>
</feature>
<comment type="caution">
    <text evidence="3">The sequence shown here is derived from an EMBL/GenBank/DDBJ whole genome shotgun (WGS) entry which is preliminary data.</text>
</comment>
<evidence type="ECO:0000313" key="4">
    <source>
        <dbReference type="Proteomes" id="UP000078544"/>
    </source>
</evidence>
<feature type="transmembrane region" description="Helical" evidence="2">
    <location>
        <begin position="243"/>
        <end position="265"/>
    </location>
</feature>
<dbReference type="Proteomes" id="UP000078544">
    <property type="component" value="Unassembled WGS sequence"/>
</dbReference>
<gene>
    <name evidence="3" type="ORF">AAL_01988</name>
</gene>
<protein>
    <submittedName>
        <fullName evidence="3">Uncharacterized protein</fullName>
    </submittedName>
</protein>
<proteinExistence type="predicted"/>
<keyword evidence="4" id="KW-1185">Reference proteome</keyword>
<feature type="compositionally biased region" description="Basic and acidic residues" evidence="1">
    <location>
        <begin position="13"/>
        <end position="22"/>
    </location>
</feature>
<feature type="transmembrane region" description="Helical" evidence="2">
    <location>
        <begin position="285"/>
        <end position="316"/>
    </location>
</feature>
<reference evidence="3 4" key="1">
    <citation type="journal article" date="2016" name="Genome Biol. Evol.">
        <title>Divergent and convergent evolution of fungal pathogenicity.</title>
        <authorList>
            <person name="Shang Y."/>
            <person name="Xiao G."/>
            <person name="Zheng P."/>
            <person name="Cen K."/>
            <person name="Zhan S."/>
            <person name="Wang C."/>
        </authorList>
    </citation>
    <scope>NUCLEOTIDE SEQUENCE [LARGE SCALE GENOMIC DNA]</scope>
    <source>
        <strain evidence="3 4">RCEF 2490</strain>
    </source>
</reference>